<reference evidence="3" key="1">
    <citation type="submission" date="2021-12" db="EMBL/GenBank/DDBJ databases">
        <authorList>
            <person name="Rodrigo-Torres L."/>
            <person name="Arahal R. D."/>
            <person name="Lucena T."/>
        </authorList>
    </citation>
    <scope>NUCLEOTIDE SEQUENCE</scope>
    <source>
        <strain evidence="3">CECT 8858</strain>
    </source>
</reference>
<evidence type="ECO:0000259" key="2">
    <source>
        <dbReference type="PROSITE" id="PS50110"/>
    </source>
</evidence>
<dbReference type="InterPro" id="IPR001789">
    <property type="entry name" value="Sig_transdc_resp-reg_receiver"/>
</dbReference>
<feature type="modified residue" description="4-aspartylphosphate" evidence="1">
    <location>
        <position position="63"/>
    </location>
</feature>
<dbReference type="InterPro" id="IPR011006">
    <property type="entry name" value="CheY-like_superfamily"/>
</dbReference>
<keyword evidence="1" id="KW-0597">Phosphoprotein</keyword>
<dbReference type="CDD" id="cd17557">
    <property type="entry name" value="REC_Rcp-like"/>
    <property type="match status" value="1"/>
</dbReference>
<comment type="caution">
    <text evidence="3">The sequence shown here is derived from an EMBL/GenBank/DDBJ whole genome shotgun (WGS) entry which is preliminary data.</text>
</comment>
<evidence type="ECO:0000313" key="3">
    <source>
        <dbReference type="EMBL" id="CAH0994808.1"/>
    </source>
</evidence>
<feature type="domain" description="Response regulatory" evidence="2">
    <location>
        <begin position="5"/>
        <end position="130"/>
    </location>
</feature>
<sequence length="144" mass="16243">MKSIHILLVEDNVGDIMLTLDTFEEGKFANKVSVVKDGKEAIDFLNQVGNYSKSGVPDLVLLDINLPKKNGHEVLQEIRNNENIKQTPVIMLTTSSSTSDIEKADKNLANGYLIKPFEIKDFMKILSKIENLWLNIVKLTKKKN</sequence>
<dbReference type="Pfam" id="PF00072">
    <property type="entry name" value="Response_reg"/>
    <property type="match status" value="1"/>
</dbReference>
<evidence type="ECO:0000313" key="4">
    <source>
        <dbReference type="Proteomes" id="UP000837932"/>
    </source>
</evidence>
<dbReference type="PROSITE" id="PS50110">
    <property type="entry name" value="RESPONSE_REGULATORY"/>
    <property type="match status" value="1"/>
</dbReference>
<dbReference type="Gene3D" id="3.40.50.2300">
    <property type="match status" value="1"/>
</dbReference>
<accession>A0ABN8ESL7</accession>
<proteinExistence type="predicted"/>
<dbReference type="SUPFAM" id="SSF52172">
    <property type="entry name" value="CheY-like"/>
    <property type="match status" value="1"/>
</dbReference>
<evidence type="ECO:0000256" key="1">
    <source>
        <dbReference type="PROSITE-ProRule" id="PRU00169"/>
    </source>
</evidence>
<dbReference type="Proteomes" id="UP000837932">
    <property type="component" value="Unassembled WGS sequence"/>
</dbReference>
<dbReference type="EMBL" id="CAKLPY010000001">
    <property type="protein sequence ID" value="CAH0994808.1"/>
    <property type="molecule type" value="Genomic_DNA"/>
</dbReference>
<dbReference type="PANTHER" id="PTHR44520">
    <property type="entry name" value="RESPONSE REGULATOR RCP1-RELATED"/>
    <property type="match status" value="1"/>
</dbReference>
<gene>
    <name evidence="3" type="primary">rcp1_1</name>
    <name evidence="3" type="ORF">EMA8858_00920</name>
</gene>
<dbReference type="SMART" id="SM00448">
    <property type="entry name" value="REC"/>
    <property type="match status" value="1"/>
</dbReference>
<organism evidence="3 4">
    <name type="scientific">Emticicia aquatica</name>
    <dbReference type="NCBI Taxonomy" id="1681835"/>
    <lineage>
        <taxon>Bacteria</taxon>
        <taxon>Pseudomonadati</taxon>
        <taxon>Bacteroidota</taxon>
        <taxon>Cytophagia</taxon>
        <taxon>Cytophagales</taxon>
        <taxon>Leadbetterellaceae</taxon>
        <taxon>Emticicia</taxon>
    </lineage>
</organism>
<dbReference type="RefSeq" id="WP_238804903.1">
    <property type="nucleotide sequence ID" value="NZ_CAKLPY010000001.1"/>
</dbReference>
<name>A0ABN8ESL7_9BACT</name>
<keyword evidence="4" id="KW-1185">Reference proteome</keyword>
<protein>
    <submittedName>
        <fullName evidence="3">Response regulator rcp1</fullName>
    </submittedName>
</protein>
<dbReference type="InterPro" id="IPR052893">
    <property type="entry name" value="TCS_response_regulator"/>
</dbReference>
<dbReference type="PANTHER" id="PTHR44520:SF2">
    <property type="entry name" value="RESPONSE REGULATOR RCP1"/>
    <property type="match status" value="1"/>
</dbReference>